<keyword evidence="1" id="KW-1133">Transmembrane helix</keyword>
<keyword evidence="3" id="KW-1185">Reference proteome</keyword>
<organism evidence="2 3">
    <name type="scientific">Blepharisma stoltei</name>
    <dbReference type="NCBI Taxonomy" id="1481888"/>
    <lineage>
        <taxon>Eukaryota</taxon>
        <taxon>Sar</taxon>
        <taxon>Alveolata</taxon>
        <taxon>Ciliophora</taxon>
        <taxon>Postciliodesmatophora</taxon>
        <taxon>Heterotrichea</taxon>
        <taxon>Heterotrichida</taxon>
        <taxon>Blepharismidae</taxon>
        <taxon>Blepharisma</taxon>
    </lineage>
</organism>
<keyword evidence="1" id="KW-0472">Membrane</keyword>
<dbReference type="EMBL" id="CAJZBQ010000028">
    <property type="protein sequence ID" value="CAG9321534.1"/>
    <property type="molecule type" value="Genomic_DNA"/>
</dbReference>
<feature type="transmembrane region" description="Helical" evidence="1">
    <location>
        <begin position="150"/>
        <end position="171"/>
    </location>
</feature>
<feature type="transmembrane region" description="Helical" evidence="1">
    <location>
        <begin position="84"/>
        <end position="111"/>
    </location>
</feature>
<accession>A0AAU9J6F1</accession>
<reference evidence="2" key="1">
    <citation type="submission" date="2021-09" db="EMBL/GenBank/DDBJ databases">
        <authorList>
            <consortium name="AG Swart"/>
            <person name="Singh M."/>
            <person name="Singh A."/>
            <person name="Seah K."/>
            <person name="Emmerich C."/>
        </authorList>
    </citation>
    <scope>NUCLEOTIDE SEQUENCE</scope>
    <source>
        <strain evidence="2">ATCC30299</strain>
    </source>
</reference>
<evidence type="ECO:0000256" key="1">
    <source>
        <dbReference type="SAM" id="Phobius"/>
    </source>
</evidence>
<protein>
    <submittedName>
        <fullName evidence="2">Uncharacterized protein</fullName>
    </submittedName>
</protein>
<dbReference type="Proteomes" id="UP001162131">
    <property type="component" value="Unassembled WGS sequence"/>
</dbReference>
<proteinExistence type="predicted"/>
<name>A0AAU9J6F1_9CILI</name>
<sequence>MNKEYISKKLKEGLLQVDPMADRIGERMLQMEPQANNQVEKYDQALRSIVKKENLTLSALILFLLGVQLLPSLILLAILNTFGFLAGIFMAFLSWILIFAIGFVALAYILIWKFQEKLKGSSLCYFFAVIISACEAILLFYIASFIGEELFLIAVSVIVSTMFINAVFASYIEENYSIHIGKALTTLNTLTVFILSVLFFENEMLIPLILTNIFVFPYQFFILSEVESHSENLGSADRSKAGLYATLLIFKSKVELLFILVKFIKWAIHSCKKQPKNE</sequence>
<dbReference type="AlphaFoldDB" id="A0AAU9J6F1"/>
<keyword evidence="1" id="KW-0812">Transmembrane</keyword>
<gene>
    <name evidence="2" type="ORF">BSTOLATCC_MIC28813</name>
</gene>
<feature type="transmembrane region" description="Helical" evidence="1">
    <location>
        <begin position="55"/>
        <end position="78"/>
    </location>
</feature>
<feature type="transmembrane region" description="Helical" evidence="1">
    <location>
        <begin position="123"/>
        <end position="144"/>
    </location>
</feature>
<comment type="caution">
    <text evidence="2">The sequence shown here is derived from an EMBL/GenBank/DDBJ whole genome shotgun (WGS) entry which is preliminary data.</text>
</comment>
<evidence type="ECO:0000313" key="2">
    <source>
        <dbReference type="EMBL" id="CAG9321534.1"/>
    </source>
</evidence>
<evidence type="ECO:0000313" key="3">
    <source>
        <dbReference type="Proteomes" id="UP001162131"/>
    </source>
</evidence>
<feature type="transmembrane region" description="Helical" evidence="1">
    <location>
        <begin position="243"/>
        <end position="264"/>
    </location>
</feature>